<name>A0A2A4T5G4_9DELT</name>
<dbReference type="PANTHER" id="PTHR23150:SF19">
    <property type="entry name" value="FORMYLGLYCINE-GENERATING ENZYME"/>
    <property type="match status" value="1"/>
</dbReference>
<organism evidence="3 4">
    <name type="scientific">SAR324 cluster bacterium</name>
    <dbReference type="NCBI Taxonomy" id="2024889"/>
    <lineage>
        <taxon>Bacteria</taxon>
        <taxon>Deltaproteobacteria</taxon>
        <taxon>SAR324 cluster</taxon>
    </lineage>
</organism>
<evidence type="ECO:0000313" key="3">
    <source>
        <dbReference type="EMBL" id="PCI28813.1"/>
    </source>
</evidence>
<feature type="signal peptide" evidence="1">
    <location>
        <begin position="1"/>
        <end position="28"/>
    </location>
</feature>
<reference evidence="4" key="1">
    <citation type="submission" date="2017-08" db="EMBL/GenBank/DDBJ databases">
        <title>A dynamic microbial community with high functional redundancy inhabits the cold, oxic subseafloor aquifer.</title>
        <authorList>
            <person name="Tully B.J."/>
            <person name="Wheat C.G."/>
            <person name="Glazer B.T."/>
            <person name="Huber J.A."/>
        </authorList>
    </citation>
    <scope>NUCLEOTIDE SEQUENCE [LARGE SCALE GENOMIC DNA]</scope>
</reference>
<dbReference type="AlphaFoldDB" id="A0A2A4T5G4"/>
<evidence type="ECO:0000313" key="4">
    <source>
        <dbReference type="Proteomes" id="UP000218113"/>
    </source>
</evidence>
<dbReference type="Proteomes" id="UP000218113">
    <property type="component" value="Unassembled WGS sequence"/>
</dbReference>
<sequence length="298" mass="34152">MIAFERKTITQTLLFLCFCLLPITSTQAYQKRSPSPPISLDDFVLVQGGCFDMGDTFEEGYQDELPVHQVCLDDYYLSKYEITRAQWRKIFPLLKKWRGYSERLPITGINWKRVQNFIKRLNQITHQNFRLPTEAEWEYACREGGKVVRFGNGKNFADPREINFDASPGFQQVYSGLGNSLKRNLPVGSYPANALGLYDMSGNAREWVMDSYSEMAYHYHQKENPFYLDDSHNKIVRDGRGDNDAQGIRCTHRLKAAQGLDDARLGFRLALSVQAASSASMKNLRLSIAGLKSKKNQY</sequence>
<dbReference type="InterPro" id="IPR016187">
    <property type="entry name" value="CTDL_fold"/>
</dbReference>
<feature type="chain" id="PRO_5013308938" description="Sulfatase-modifying factor enzyme-like domain-containing protein" evidence="1">
    <location>
        <begin position="29"/>
        <end position="298"/>
    </location>
</feature>
<evidence type="ECO:0000259" key="2">
    <source>
        <dbReference type="Pfam" id="PF03781"/>
    </source>
</evidence>
<proteinExistence type="predicted"/>
<dbReference type="EMBL" id="NVSR01000025">
    <property type="protein sequence ID" value="PCI28813.1"/>
    <property type="molecule type" value="Genomic_DNA"/>
</dbReference>
<evidence type="ECO:0000256" key="1">
    <source>
        <dbReference type="SAM" id="SignalP"/>
    </source>
</evidence>
<protein>
    <recommendedName>
        <fullName evidence="2">Sulfatase-modifying factor enzyme-like domain-containing protein</fullName>
    </recommendedName>
</protein>
<dbReference type="PANTHER" id="PTHR23150">
    <property type="entry name" value="SULFATASE MODIFYING FACTOR 1, 2"/>
    <property type="match status" value="1"/>
</dbReference>
<dbReference type="InterPro" id="IPR051043">
    <property type="entry name" value="Sulfatase_Mod_Factor_Kinase"/>
</dbReference>
<dbReference type="InterPro" id="IPR005532">
    <property type="entry name" value="SUMF_dom"/>
</dbReference>
<keyword evidence="1" id="KW-0732">Signal</keyword>
<dbReference type="GO" id="GO:0120147">
    <property type="term" value="F:formylglycine-generating oxidase activity"/>
    <property type="evidence" value="ECO:0007669"/>
    <property type="project" value="TreeGrafter"/>
</dbReference>
<feature type="domain" description="Sulfatase-modifying factor enzyme-like" evidence="2">
    <location>
        <begin position="40"/>
        <end position="270"/>
    </location>
</feature>
<dbReference type="Gene3D" id="3.90.1580.10">
    <property type="entry name" value="paralog of FGE (formylglycine-generating enzyme)"/>
    <property type="match status" value="1"/>
</dbReference>
<dbReference type="InterPro" id="IPR042095">
    <property type="entry name" value="SUMF_sf"/>
</dbReference>
<dbReference type="Pfam" id="PF03781">
    <property type="entry name" value="FGE-sulfatase"/>
    <property type="match status" value="1"/>
</dbReference>
<dbReference type="SUPFAM" id="SSF56436">
    <property type="entry name" value="C-type lectin-like"/>
    <property type="match status" value="1"/>
</dbReference>
<comment type="caution">
    <text evidence="3">The sequence shown here is derived from an EMBL/GenBank/DDBJ whole genome shotgun (WGS) entry which is preliminary data.</text>
</comment>
<accession>A0A2A4T5G4</accession>
<gene>
    <name evidence="3" type="ORF">COB67_05540</name>
</gene>